<name>A0A1G9E8G1_9STAP</name>
<reference evidence="2" key="1">
    <citation type="submission" date="2016-10" db="EMBL/GenBank/DDBJ databases">
        <authorList>
            <person name="Varghese N."/>
            <person name="Submissions S."/>
        </authorList>
    </citation>
    <scope>NUCLEOTIDE SEQUENCE [LARGE SCALE GENOMIC DNA]</scope>
    <source>
        <strain evidence="2">CGMCC 1.8911</strain>
    </source>
</reference>
<gene>
    <name evidence="1" type="ORF">SAMN05216187_1151</name>
</gene>
<organism evidence="1 2">
    <name type="scientific">Jeotgalicoccus aerolatus</name>
    <dbReference type="NCBI Taxonomy" id="709510"/>
    <lineage>
        <taxon>Bacteria</taxon>
        <taxon>Bacillati</taxon>
        <taxon>Bacillota</taxon>
        <taxon>Bacilli</taxon>
        <taxon>Bacillales</taxon>
        <taxon>Staphylococcaceae</taxon>
        <taxon>Jeotgalicoccus</taxon>
    </lineage>
</organism>
<accession>A0A1G9E8G1</accession>
<proteinExistence type="predicted"/>
<dbReference type="STRING" id="586411.SAMN05216187_1151"/>
<evidence type="ECO:0000313" key="1">
    <source>
        <dbReference type="EMBL" id="SDK72398.1"/>
    </source>
</evidence>
<evidence type="ECO:0000313" key="2">
    <source>
        <dbReference type="Proteomes" id="UP000242700"/>
    </source>
</evidence>
<protein>
    <submittedName>
        <fullName evidence="1">Gluconate 2-dehydrogenase alpha chain</fullName>
    </submittedName>
</protein>
<dbReference type="Proteomes" id="UP000242700">
    <property type="component" value="Unassembled WGS sequence"/>
</dbReference>
<sequence>MVNRFLPYVFEVESMTEEKYGGEKLEKDKGYHWQNWGITYDELEPYYTKIEKTMGVSGEDKGTNPFWGERSEDFPTPPLLKTPILKLWVFGLSCRNSSNIFMILTILNRIIVWKIYS</sequence>
<dbReference type="EMBL" id="FNFI01000015">
    <property type="protein sequence ID" value="SDK72398.1"/>
    <property type="molecule type" value="Genomic_DNA"/>
</dbReference>
<feature type="non-terminal residue" evidence="1">
    <location>
        <position position="117"/>
    </location>
</feature>
<dbReference type="AlphaFoldDB" id="A0A1G9E8G1"/>